<organism evidence="1 2">
    <name type="scientific">Sphaerisporangium aureirubrum</name>
    <dbReference type="NCBI Taxonomy" id="1544736"/>
    <lineage>
        <taxon>Bacteria</taxon>
        <taxon>Bacillati</taxon>
        <taxon>Actinomycetota</taxon>
        <taxon>Actinomycetes</taxon>
        <taxon>Streptosporangiales</taxon>
        <taxon>Streptosporangiaceae</taxon>
        <taxon>Sphaerisporangium</taxon>
    </lineage>
</organism>
<name>A0ABW1NLD5_9ACTN</name>
<gene>
    <name evidence="1" type="ORF">ACFP1K_21230</name>
</gene>
<evidence type="ECO:0000313" key="2">
    <source>
        <dbReference type="Proteomes" id="UP001596137"/>
    </source>
</evidence>
<dbReference type="EMBL" id="JBHSRF010000032">
    <property type="protein sequence ID" value="MFC6083703.1"/>
    <property type="molecule type" value="Genomic_DNA"/>
</dbReference>
<reference evidence="2" key="1">
    <citation type="journal article" date="2019" name="Int. J. Syst. Evol. Microbiol.">
        <title>The Global Catalogue of Microorganisms (GCM) 10K type strain sequencing project: providing services to taxonomists for standard genome sequencing and annotation.</title>
        <authorList>
            <consortium name="The Broad Institute Genomics Platform"/>
            <consortium name="The Broad Institute Genome Sequencing Center for Infectious Disease"/>
            <person name="Wu L."/>
            <person name="Ma J."/>
        </authorList>
    </citation>
    <scope>NUCLEOTIDE SEQUENCE [LARGE SCALE GENOMIC DNA]</scope>
    <source>
        <strain evidence="2">JCM 30346</strain>
    </source>
</reference>
<dbReference type="SUPFAM" id="SSF57938">
    <property type="entry name" value="DnaJ/Hsp40 cysteine-rich domain"/>
    <property type="match status" value="1"/>
</dbReference>
<dbReference type="InterPro" id="IPR036410">
    <property type="entry name" value="HSP_DnaJ_Cys-rich_dom_sf"/>
</dbReference>
<dbReference type="Proteomes" id="UP001596137">
    <property type="component" value="Unassembled WGS sequence"/>
</dbReference>
<accession>A0ABW1NLD5</accession>
<evidence type="ECO:0000313" key="1">
    <source>
        <dbReference type="EMBL" id="MFC6083703.1"/>
    </source>
</evidence>
<evidence type="ECO:0008006" key="3">
    <source>
        <dbReference type="Google" id="ProtNLM"/>
    </source>
</evidence>
<sequence>MSGETTITIALFALPPGVALAVIGYRYALTRSPEVRCRPCRGTGYRLSRVFAHSDACCPTCAGTGRRPRTGARLLNVR</sequence>
<comment type="caution">
    <text evidence="1">The sequence shown here is derived from an EMBL/GenBank/DDBJ whole genome shotgun (WGS) entry which is preliminary data.</text>
</comment>
<dbReference type="Gene3D" id="6.20.20.10">
    <property type="match status" value="1"/>
</dbReference>
<keyword evidence="2" id="KW-1185">Reference proteome</keyword>
<dbReference type="RefSeq" id="WP_380755969.1">
    <property type="nucleotide sequence ID" value="NZ_JBHSRF010000032.1"/>
</dbReference>
<proteinExistence type="predicted"/>
<protein>
    <recommendedName>
        <fullName evidence="3">Prepilin peptidase</fullName>
    </recommendedName>
</protein>